<dbReference type="AlphaFoldDB" id="A0A0A8UR08"/>
<dbReference type="Proteomes" id="UP000032803">
    <property type="component" value="Chromosome I"/>
</dbReference>
<dbReference type="HOGENOM" id="CLU_3081303_0_0_6"/>
<dbReference type="KEGG" id="lha:LHA_0886"/>
<protein>
    <submittedName>
        <fullName evidence="1">Uncharacterized protein</fullName>
    </submittedName>
</protein>
<evidence type="ECO:0000313" key="2">
    <source>
        <dbReference type="Proteomes" id="UP000032803"/>
    </source>
</evidence>
<evidence type="ECO:0000313" key="1">
    <source>
        <dbReference type="EMBL" id="CEK09961.1"/>
    </source>
</evidence>
<dbReference type="STRING" id="449.LHA_0886"/>
<name>A0A0A8UR08_LEGHA</name>
<sequence>MKFAETKGYTIEFCVGSLQYNQNEHLTLDGMLAFTNSQMYGNKIITSNFMRV</sequence>
<organism evidence="1 2">
    <name type="scientific">Legionella hackeliae</name>
    <dbReference type="NCBI Taxonomy" id="449"/>
    <lineage>
        <taxon>Bacteria</taxon>
        <taxon>Pseudomonadati</taxon>
        <taxon>Pseudomonadota</taxon>
        <taxon>Gammaproteobacteria</taxon>
        <taxon>Legionellales</taxon>
        <taxon>Legionellaceae</taxon>
        <taxon>Legionella</taxon>
    </lineage>
</organism>
<accession>A0A0A8UR08</accession>
<keyword evidence="2" id="KW-1185">Reference proteome</keyword>
<proteinExistence type="predicted"/>
<reference evidence="2" key="1">
    <citation type="submission" date="2014-09" db="EMBL/GenBank/DDBJ databases">
        <authorList>
            <person name="Gomez-Valero L."/>
        </authorList>
    </citation>
    <scope>NUCLEOTIDE SEQUENCE [LARGE SCALE GENOMIC DNA]</scope>
    <source>
        <strain evidence="2">ATCC35250</strain>
    </source>
</reference>
<dbReference type="EMBL" id="LN681225">
    <property type="protein sequence ID" value="CEK09961.1"/>
    <property type="molecule type" value="Genomic_DNA"/>
</dbReference>
<gene>
    <name evidence="1" type="ORF">LHA_0886</name>
</gene>